<dbReference type="HAMAP" id="MF_01396">
    <property type="entry name" value="ATP_synth_c_bact"/>
    <property type="match status" value="1"/>
</dbReference>
<dbReference type="GO" id="GO:0008289">
    <property type="term" value="F:lipid binding"/>
    <property type="evidence" value="ECO:0007669"/>
    <property type="project" value="UniProtKB-KW"/>
</dbReference>
<evidence type="ECO:0000313" key="17">
    <source>
        <dbReference type="EMBL" id="WNM26639.1"/>
    </source>
</evidence>
<keyword evidence="4 14" id="KW-1003">Cell membrane</keyword>
<dbReference type="Pfam" id="PF00137">
    <property type="entry name" value="ATP-synt_C"/>
    <property type="match status" value="1"/>
</dbReference>
<evidence type="ECO:0000313" key="18">
    <source>
        <dbReference type="Proteomes" id="UP001304125"/>
    </source>
</evidence>
<comment type="similarity">
    <text evidence="2 14">Belongs to the ATPase C chain family.</text>
</comment>
<keyword evidence="8 14" id="KW-1133">Transmembrane helix</keyword>
<reference evidence="16 18" key="1">
    <citation type="submission" date="2023-09" db="EMBL/GenBank/DDBJ databases">
        <title>Demequina sp. a novel bacteria isolated from Capsicum annuum.</title>
        <authorList>
            <person name="Humaira Z."/>
            <person name="Lee J."/>
            <person name="Cho D."/>
        </authorList>
    </citation>
    <scope>NUCLEOTIDE SEQUENCE [LARGE SCALE GENOMIC DNA]</scope>
    <source>
        <strain evidence="16 18">OYTSA14</strain>
        <strain evidence="17">PMTSA13</strain>
    </source>
</reference>
<dbReference type="Proteomes" id="UP001303408">
    <property type="component" value="Chromosome"/>
</dbReference>
<evidence type="ECO:0000256" key="9">
    <source>
        <dbReference type="ARBA" id="ARBA00023065"/>
    </source>
</evidence>
<dbReference type="InterPro" id="IPR000454">
    <property type="entry name" value="ATP_synth_F0_csu"/>
</dbReference>
<evidence type="ECO:0000256" key="5">
    <source>
        <dbReference type="ARBA" id="ARBA00022547"/>
    </source>
</evidence>
<evidence type="ECO:0000256" key="4">
    <source>
        <dbReference type="ARBA" id="ARBA00022475"/>
    </source>
</evidence>
<keyword evidence="5 14" id="KW-0138">CF(0)</keyword>
<evidence type="ECO:0000256" key="7">
    <source>
        <dbReference type="ARBA" id="ARBA00022781"/>
    </source>
</evidence>
<keyword evidence="18" id="KW-1185">Reference proteome</keyword>
<dbReference type="SUPFAM" id="SSF81333">
    <property type="entry name" value="F1F0 ATP synthase subunit C"/>
    <property type="match status" value="1"/>
</dbReference>
<keyword evidence="6 14" id="KW-0812">Transmembrane</keyword>
<dbReference type="EMBL" id="CP134879">
    <property type="protein sequence ID" value="WNM23800.1"/>
    <property type="molecule type" value="Genomic_DNA"/>
</dbReference>
<keyword evidence="10 14" id="KW-0446">Lipid-binding</keyword>
<keyword evidence="3 14" id="KW-0813">Transport</keyword>
<keyword evidence="11 14" id="KW-0472">Membrane</keyword>
<evidence type="ECO:0000313" key="16">
    <source>
        <dbReference type="EMBL" id="WNM23800.1"/>
    </source>
</evidence>
<dbReference type="InterPro" id="IPR020537">
    <property type="entry name" value="ATP_synth_F0_csu_DDCD_BS"/>
</dbReference>
<dbReference type="CDD" id="cd18121">
    <property type="entry name" value="ATP-synt_Fo_c"/>
    <property type="match status" value="1"/>
</dbReference>
<evidence type="ECO:0000256" key="3">
    <source>
        <dbReference type="ARBA" id="ARBA00022448"/>
    </source>
</evidence>
<feature type="transmembrane region" description="Helical" evidence="14">
    <location>
        <begin position="16"/>
        <end position="33"/>
    </location>
</feature>
<keyword evidence="9 14" id="KW-0406">Ion transport</keyword>
<protein>
    <recommendedName>
        <fullName evidence="14">ATP synthase subunit c</fullName>
    </recommendedName>
    <alternativeName>
        <fullName evidence="14">ATP synthase F(0) sector subunit c</fullName>
    </alternativeName>
    <alternativeName>
        <fullName evidence="14">F-type ATPase subunit c</fullName>
        <shortName evidence="14">F-ATPase subunit c</shortName>
    </alternativeName>
    <alternativeName>
        <fullName evidence="14">Lipid-binding protein</fullName>
    </alternativeName>
</protein>
<evidence type="ECO:0000256" key="1">
    <source>
        <dbReference type="ARBA" id="ARBA00004651"/>
    </source>
</evidence>
<evidence type="ECO:0000256" key="12">
    <source>
        <dbReference type="ARBA" id="ARBA00023310"/>
    </source>
</evidence>
<dbReference type="KEGG" id="dcp:RN607_10565"/>
<accession>A0AA96F6T4</accession>
<keyword evidence="7 14" id="KW-0375">Hydrogen ion transport</keyword>
<comment type="subcellular location">
    <subcellularLocation>
        <location evidence="1 14">Cell membrane</location>
        <topology evidence="1 14">Multi-pass membrane protein</topology>
    </subcellularLocation>
</comment>
<evidence type="ECO:0000256" key="2">
    <source>
        <dbReference type="ARBA" id="ARBA00006704"/>
    </source>
</evidence>
<dbReference type="FunFam" id="1.20.20.10:FF:000002">
    <property type="entry name" value="ATP synthase subunit c"/>
    <property type="match status" value="1"/>
</dbReference>
<name>A0AA96F6T4_9MICO</name>
<dbReference type="NCBIfam" id="TIGR01260">
    <property type="entry name" value="ATP_synt_c"/>
    <property type="match status" value="1"/>
</dbReference>
<evidence type="ECO:0000256" key="11">
    <source>
        <dbReference type="ARBA" id="ARBA00023136"/>
    </source>
</evidence>
<dbReference type="Proteomes" id="UP001304125">
    <property type="component" value="Chromosome"/>
</dbReference>
<organism evidence="16 18">
    <name type="scientific">Demequina capsici</name>
    <dbReference type="NCBI Taxonomy" id="3075620"/>
    <lineage>
        <taxon>Bacteria</taxon>
        <taxon>Bacillati</taxon>
        <taxon>Actinomycetota</taxon>
        <taxon>Actinomycetes</taxon>
        <taxon>Micrococcales</taxon>
        <taxon>Demequinaceae</taxon>
        <taxon>Demequina</taxon>
    </lineage>
</organism>
<dbReference type="RefSeq" id="WP_062201269.1">
    <property type="nucleotide sequence ID" value="NZ_CP134879.1"/>
</dbReference>
<evidence type="ECO:0000256" key="6">
    <source>
        <dbReference type="ARBA" id="ARBA00022692"/>
    </source>
</evidence>
<feature type="site" description="Reversibly protonated during proton transport" evidence="14">
    <location>
        <position position="63"/>
    </location>
</feature>
<comment type="function">
    <text evidence="14">Key component of the F(0) channel; it plays a direct role in translocation across the membrane. A homomeric c-ring of between 10-14 subunits forms the central stalk rotor element with the F(1) delta and epsilon subunits.</text>
</comment>
<dbReference type="AlphaFoldDB" id="A0AA96F6T4"/>
<dbReference type="GO" id="GO:0033177">
    <property type="term" value="C:proton-transporting two-sector ATPase complex, proton-transporting domain"/>
    <property type="evidence" value="ECO:0007669"/>
    <property type="project" value="InterPro"/>
</dbReference>
<accession>A0AA96JFB4</accession>
<dbReference type="InterPro" id="IPR005953">
    <property type="entry name" value="ATP_synth_csu_bac/chlpt"/>
</dbReference>
<proteinExistence type="inferred from homology"/>
<keyword evidence="12 14" id="KW-0066">ATP synthesis</keyword>
<sequence>MADVTTLAEITGNMNTVGYGLAAIGPAIGLGILMGKVVEGTARQPEMAGRLQGIMWIGIGLIEVLALIGIATPFFLP</sequence>
<dbReference type="InterPro" id="IPR002379">
    <property type="entry name" value="ATPase_proteolipid_c-like_dom"/>
</dbReference>
<dbReference type="PROSITE" id="PS00605">
    <property type="entry name" value="ATPASE_C"/>
    <property type="match status" value="1"/>
</dbReference>
<dbReference type="PRINTS" id="PR00124">
    <property type="entry name" value="ATPASEC"/>
</dbReference>
<evidence type="ECO:0000256" key="14">
    <source>
        <dbReference type="HAMAP-Rule" id="MF_01396"/>
    </source>
</evidence>
<dbReference type="GO" id="GO:0005886">
    <property type="term" value="C:plasma membrane"/>
    <property type="evidence" value="ECO:0007669"/>
    <property type="project" value="UniProtKB-SubCell"/>
</dbReference>
<evidence type="ECO:0000259" key="15">
    <source>
        <dbReference type="Pfam" id="PF00137"/>
    </source>
</evidence>
<dbReference type="EMBL" id="CP134880">
    <property type="protein sequence ID" value="WNM26639.1"/>
    <property type="molecule type" value="Genomic_DNA"/>
</dbReference>
<feature type="domain" description="V-ATPase proteolipid subunit C-like" evidence="15">
    <location>
        <begin position="19"/>
        <end position="72"/>
    </location>
</feature>
<gene>
    <name evidence="14 16" type="primary">atpE</name>
    <name evidence="16" type="ORF">RN606_10565</name>
    <name evidence="17" type="ORF">RN607_10565</name>
</gene>
<dbReference type="InterPro" id="IPR035921">
    <property type="entry name" value="F/V-ATP_Csub_sf"/>
</dbReference>
<evidence type="ECO:0000256" key="13">
    <source>
        <dbReference type="ARBA" id="ARBA00025198"/>
    </source>
</evidence>
<dbReference type="GO" id="GO:0046933">
    <property type="term" value="F:proton-transporting ATP synthase activity, rotational mechanism"/>
    <property type="evidence" value="ECO:0007669"/>
    <property type="project" value="UniProtKB-UniRule"/>
</dbReference>
<comment type="function">
    <text evidence="13 14">F(1)F(0) ATP synthase produces ATP from ADP in the presence of a proton or sodium gradient. F-type ATPases consist of two structural domains, F(1) containing the extramembraneous catalytic core and F(0) containing the membrane proton channel, linked together by a central stalk and a peripheral stalk. During catalysis, ATP synthesis in the catalytic domain of F(1) is coupled via a rotary mechanism of the central stalk subunits to proton translocation.</text>
</comment>
<dbReference type="InterPro" id="IPR038662">
    <property type="entry name" value="ATP_synth_F0_csu_sf"/>
</dbReference>
<evidence type="ECO:0000256" key="8">
    <source>
        <dbReference type="ARBA" id="ARBA00022989"/>
    </source>
</evidence>
<dbReference type="Gene3D" id="1.20.20.10">
    <property type="entry name" value="F1F0 ATP synthase subunit C"/>
    <property type="match status" value="1"/>
</dbReference>
<evidence type="ECO:0000256" key="10">
    <source>
        <dbReference type="ARBA" id="ARBA00023121"/>
    </source>
</evidence>
<feature type="transmembrane region" description="Helical" evidence="14">
    <location>
        <begin position="54"/>
        <end position="76"/>
    </location>
</feature>
<dbReference type="GO" id="GO:0045259">
    <property type="term" value="C:proton-transporting ATP synthase complex"/>
    <property type="evidence" value="ECO:0007669"/>
    <property type="project" value="UniProtKB-KW"/>
</dbReference>